<reference evidence="7 8" key="1">
    <citation type="journal article" date="2016" name="Sci. Rep.">
        <title>The genome sequence of the outbreeding globe artichoke constructed de novo incorporating a phase-aware low-pass sequencing strategy of F1 progeny.</title>
        <authorList>
            <person name="Scaglione D."/>
            <person name="Reyes-Chin-Wo S."/>
            <person name="Acquadro A."/>
            <person name="Froenicke L."/>
            <person name="Portis E."/>
            <person name="Beitel C."/>
            <person name="Tirone M."/>
            <person name="Mauro R."/>
            <person name="Lo Monaco A."/>
            <person name="Mauromicale G."/>
            <person name="Faccioli P."/>
            <person name="Cattivelli L."/>
            <person name="Rieseberg L."/>
            <person name="Michelmore R."/>
            <person name="Lanteri S."/>
        </authorList>
    </citation>
    <scope>NUCLEOTIDE SEQUENCE [LARGE SCALE GENOMIC DNA]</scope>
    <source>
        <strain evidence="7">2C</strain>
    </source>
</reference>
<evidence type="ECO:0000256" key="5">
    <source>
        <dbReference type="ARBA" id="ARBA00023242"/>
    </source>
</evidence>
<gene>
    <name evidence="7" type="ORF">Ccrd_008643</name>
</gene>
<dbReference type="PANTHER" id="PTHR21654">
    <property type="entry name" value="FI21293P1"/>
    <property type="match status" value="1"/>
</dbReference>
<dbReference type="EMBL" id="LEKV01005227">
    <property type="protein sequence ID" value="KVH89369.1"/>
    <property type="molecule type" value="Genomic_DNA"/>
</dbReference>
<keyword evidence="3" id="KW-0238">DNA-binding</keyword>
<dbReference type="AlphaFoldDB" id="A0A103XEV4"/>
<evidence type="ECO:0000256" key="2">
    <source>
        <dbReference type="ARBA" id="ARBA00023015"/>
    </source>
</evidence>
<proteinExistence type="predicted"/>
<dbReference type="Pfam" id="PF13837">
    <property type="entry name" value="Myb_DNA-bind_4"/>
    <property type="match status" value="1"/>
</dbReference>
<evidence type="ECO:0000313" key="7">
    <source>
        <dbReference type="EMBL" id="KVH89369.1"/>
    </source>
</evidence>
<evidence type="ECO:0000256" key="1">
    <source>
        <dbReference type="ARBA" id="ARBA00004123"/>
    </source>
</evidence>
<accession>A0A103XEV4</accession>
<evidence type="ECO:0000256" key="4">
    <source>
        <dbReference type="ARBA" id="ARBA00023163"/>
    </source>
</evidence>
<dbReference type="PANTHER" id="PTHR21654:SF84">
    <property type="entry name" value="SI:DKEY-66I24.7"/>
    <property type="match status" value="1"/>
</dbReference>
<keyword evidence="2" id="KW-0805">Transcription regulation</keyword>
<dbReference type="GO" id="GO:0005634">
    <property type="term" value="C:nucleus"/>
    <property type="evidence" value="ECO:0007669"/>
    <property type="project" value="UniProtKB-SubCell"/>
</dbReference>
<dbReference type="InterPro" id="IPR044822">
    <property type="entry name" value="Myb_DNA-bind_4"/>
</dbReference>
<dbReference type="CDD" id="cd12203">
    <property type="entry name" value="GT1"/>
    <property type="match status" value="1"/>
</dbReference>
<dbReference type="GO" id="GO:0003677">
    <property type="term" value="F:DNA binding"/>
    <property type="evidence" value="ECO:0007669"/>
    <property type="project" value="UniProtKB-KW"/>
</dbReference>
<evidence type="ECO:0000256" key="3">
    <source>
        <dbReference type="ARBA" id="ARBA00023125"/>
    </source>
</evidence>
<feature type="domain" description="Myb/SANT-like DNA-binding" evidence="6">
    <location>
        <begin position="82"/>
        <end position="163"/>
    </location>
</feature>
<name>A0A103XEV4_CYNCS</name>
<evidence type="ECO:0000259" key="6">
    <source>
        <dbReference type="Pfam" id="PF13837"/>
    </source>
</evidence>
<dbReference type="Gramene" id="KVH89369">
    <property type="protein sequence ID" value="KVH89369"/>
    <property type="gene ID" value="Ccrd_008643"/>
</dbReference>
<dbReference type="STRING" id="59895.A0A103XEV4"/>
<keyword evidence="8" id="KW-1185">Reference proteome</keyword>
<keyword evidence="5" id="KW-0539">Nucleus</keyword>
<sequence length="258" mass="29930">MQIQLVNNIPNPDMISVGQRVAREDGLGKEEMSENSVVHGGIPIGNTLGNGYRPEKMDWERRRRVKILWYMVVPQLMVKKRVETWIILRPEIDLLFNTSKSNKHLWDQISFKMRENGFDRSTTMCTDKWRNLLKVFKKAKKHENGGNHNGYSINSKMQFYKEVGEIIRDGNKNCKVDFFMHFSDKGASACHHCSRLPSIALRTPSIDLSGSFSIQGNIAFYVKRLLTMHYRCSAYQLMKSLPTTRWAQATVKRTTRKL</sequence>
<comment type="subcellular location">
    <subcellularLocation>
        <location evidence="1">Nucleus</location>
    </subcellularLocation>
</comment>
<keyword evidence="4" id="KW-0804">Transcription</keyword>
<protein>
    <recommendedName>
        <fullName evidence="6">Myb/SANT-like DNA-binding domain-containing protein</fullName>
    </recommendedName>
</protein>
<dbReference type="GO" id="GO:0006355">
    <property type="term" value="P:regulation of DNA-templated transcription"/>
    <property type="evidence" value="ECO:0007669"/>
    <property type="project" value="UniProtKB-ARBA"/>
</dbReference>
<evidence type="ECO:0000313" key="8">
    <source>
        <dbReference type="Proteomes" id="UP000243975"/>
    </source>
</evidence>
<dbReference type="Gene3D" id="1.10.10.60">
    <property type="entry name" value="Homeodomain-like"/>
    <property type="match status" value="1"/>
</dbReference>
<organism evidence="7 8">
    <name type="scientific">Cynara cardunculus var. scolymus</name>
    <name type="common">Globe artichoke</name>
    <name type="synonym">Cynara scolymus</name>
    <dbReference type="NCBI Taxonomy" id="59895"/>
    <lineage>
        <taxon>Eukaryota</taxon>
        <taxon>Viridiplantae</taxon>
        <taxon>Streptophyta</taxon>
        <taxon>Embryophyta</taxon>
        <taxon>Tracheophyta</taxon>
        <taxon>Spermatophyta</taxon>
        <taxon>Magnoliopsida</taxon>
        <taxon>eudicotyledons</taxon>
        <taxon>Gunneridae</taxon>
        <taxon>Pentapetalae</taxon>
        <taxon>asterids</taxon>
        <taxon>campanulids</taxon>
        <taxon>Asterales</taxon>
        <taxon>Asteraceae</taxon>
        <taxon>Carduoideae</taxon>
        <taxon>Cardueae</taxon>
        <taxon>Carduinae</taxon>
        <taxon>Cynara</taxon>
    </lineage>
</organism>
<dbReference type="Proteomes" id="UP000243975">
    <property type="component" value="Unassembled WGS sequence"/>
</dbReference>
<comment type="caution">
    <text evidence="7">The sequence shown here is derived from an EMBL/GenBank/DDBJ whole genome shotgun (WGS) entry which is preliminary data.</text>
</comment>